<accession>A0A6L8LZY7</accession>
<dbReference type="Proteomes" id="UP000478571">
    <property type="component" value="Unassembled WGS sequence"/>
</dbReference>
<dbReference type="AlphaFoldDB" id="A0A6L8LZY7"/>
<dbReference type="EMBL" id="WWEU01000017">
    <property type="protein sequence ID" value="MYM61647.1"/>
    <property type="molecule type" value="Genomic_DNA"/>
</dbReference>
<keyword evidence="2" id="KW-1185">Reference proteome</keyword>
<gene>
    <name evidence="1" type="ORF">GTG28_20815</name>
</gene>
<evidence type="ECO:0000313" key="1">
    <source>
        <dbReference type="EMBL" id="MYM61647.1"/>
    </source>
</evidence>
<proteinExistence type="predicted"/>
<dbReference type="RefSeq" id="WP_160933202.1">
    <property type="nucleotide sequence ID" value="NZ_WWEU01000017.1"/>
</dbReference>
<name>A0A6L8LZY7_9VIBR</name>
<evidence type="ECO:0000313" key="2">
    <source>
        <dbReference type="Proteomes" id="UP000478571"/>
    </source>
</evidence>
<reference evidence="1 2" key="1">
    <citation type="submission" date="2020-01" db="EMBL/GenBank/DDBJ databases">
        <title>Draft Genome Sequence of Vibrio sp. strain OCN044, Isolated from a Healthy Coral at Palmyra Atoll.</title>
        <authorList>
            <person name="Videau P."/>
            <person name="Loughran R."/>
            <person name="Esquivel A."/>
            <person name="Deadmond M."/>
            <person name="Paddock B.E."/>
            <person name="Saw J.H."/>
            <person name="Ushijima B."/>
        </authorList>
    </citation>
    <scope>NUCLEOTIDE SEQUENCE [LARGE SCALE GENOMIC DNA]</scope>
    <source>
        <strain evidence="1 2">OCN044</strain>
    </source>
</reference>
<organism evidence="1 2">
    <name type="scientific">Vibrio tetraodonis subsp. pristinus</name>
    <dbReference type="NCBI Taxonomy" id="2695891"/>
    <lineage>
        <taxon>Bacteria</taxon>
        <taxon>Pseudomonadati</taxon>
        <taxon>Pseudomonadota</taxon>
        <taxon>Gammaproteobacteria</taxon>
        <taxon>Vibrionales</taxon>
        <taxon>Vibrionaceae</taxon>
        <taxon>Vibrio</taxon>
    </lineage>
</organism>
<protein>
    <submittedName>
        <fullName evidence="1">Uncharacterized protein</fullName>
    </submittedName>
</protein>
<sequence>MHSKQQELDDARQRLKSYQTAELDILTKGQEVRGEEDTALKRASLSQVRQAISSIQEEIRDLEYKLNPAKDDGYELSEIRL</sequence>
<comment type="caution">
    <text evidence="1">The sequence shown here is derived from an EMBL/GenBank/DDBJ whole genome shotgun (WGS) entry which is preliminary data.</text>
</comment>